<proteinExistence type="predicted"/>
<keyword evidence="1" id="KW-0812">Transmembrane</keyword>
<reference evidence="2 3" key="1">
    <citation type="submission" date="2019-07" db="EMBL/GenBank/DDBJ databases">
        <title>Whole genome shotgun sequence of Skermanella aerolata NBRC 106429.</title>
        <authorList>
            <person name="Hosoyama A."/>
            <person name="Uohara A."/>
            <person name="Ohji S."/>
            <person name="Ichikawa N."/>
        </authorList>
    </citation>
    <scope>NUCLEOTIDE SEQUENCE [LARGE SCALE GENOMIC DNA]</scope>
    <source>
        <strain evidence="2 3">NBRC 106429</strain>
    </source>
</reference>
<feature type="transmembrane region" description="Helical" evidence="1">
    <location>
        <begin position="7"/>
        <end position="28"/>
    </location>
</feature>
<accession>A0A512DYA1</accession>
<name>A0A512DYA1_9PROT</name>
<dbReference type="Proteomes" id="UP000321523">
    <property type="component" value="Unassembled WGS sequence"/>
</dbReference>
<feature type="transmembrane region" description="Helical" evidence="1">
    <location>
        <begin position="48"/>
        <end position="68"/>
    </location>
</feature>
<evidence type="ECO:0000313" key="2">
    <source>
        <dbReference type="EMBL" id="GEO41444.1"/>
    </source>
</evidence>
<evidence type="ECO:0000256" key="1">
    <source>
        <dbReference type="SAM" id="Phobius"/>
    </source>
</evidence>
<comment type="caution">
    <text evidence="2">The sequence shown here is derived from an EMBL/GenBank/DDBJ whole genome shotgun (WGS) entry which is preliminary data.</text>
</comment>
<dbReference type="AlphaFoldDB" id="A0A512DYA1"/>
<dbReference type="OrthoDB" id="9921962at2"/>
<protein>
    <submittedName>
        <fullName evidence="2">Uncharacterized protein</fullName>
    </submittedName>
</protein>
<evidence type="ECO:0000313" key="3">
    <source>
        <dbReference type="Proteomes" id="UP000321523"/>
    </source>
</evidence>
<keyword evidence="1" id="KW-1133">Transmembrane helix</keyword>
<organism evidence="2 3">
    <name type="scientific">Skermanella aerolata</name>
    <dbReference type="NCBI Taxonomy" id="393310"/>
    <lineage>
        <taxon>Bacteria</taxon>
        <taxon>Pseudomonadati</taxon>
        <taxon>Pseudomonadota</taxon>
        <taxon>Alphaproteobacteria</taxon>
        <taxon>Rhodospirillales</taxon>
        <taxon>Azospirillaceae</taxon>
        <taxon>Skermanella</taxon>
    </lineage>
</organism>
<dbReference type="EMBL" id="BJYZ01000028">
    <property type="protein sequence ID" value="GEO41444.1"/>
    <property type="molecule type" value="Genomic_DNA"/>
</dbReference>
<keyword evidence="1" id="KW-0472">Membrane</keyword>
<keyword evidence="3" id="KW-1185">Reference proteome</keyword>
<sequence>MRTLGKLFVIWGVLFPLIVLPSVGSGAYRFMPAFDVHFGWLHMEYGTVIETALCMLGIGLSLWTLPCLRGSCR</sequence>
<dbReference type="RefSeq" id="WP_147040919.1">
    <property type="nucleotide sequence ID" value="NZ_BJYZ01000028.1"/>
</dbReference>
<gene>
    <name evidence="2" type="ORF">SAE02_55920</name>
</gene>